<reference evidence="1 2" key="1">
    <citation type="submission" date="2017-03" db="EMBL/GenBank/DDBJ databases">
        <authorList>
            <person name="Afonso C.L."/>
            <person name="Miller P.J."/>
            <person name="Scott M.A."/>
            <person name="Spackman E."/>
            <person name="Goraichik I."/>
            <person name="Dimitrov K.M."/>
            <person name="Suarez D.L."/>
            <person name="Swayne D.E."/>
        </authorList>
    </citation>
    <scope>NUCLEOTIDE SEQUENCE [LARGE SCALE GENOMIC DNA]</scope>
    <source>
        <strain evidence="1 2">CECT 7745</strain>
    </source>
</reference>
<evidence type="ECO:0000313" key="1">
    <source>
        <dbReference type="EMBL" id="SMC13013.1"/>
    </source>
</evidence>
<keyword evidence="2" id="KW-1185">Reference proteome</keyword>
<dbReference type="OrthoDB" id="9807742at2"/>
<dbReference type="InterPro" id="IPR036412">
    <property type="entry name" value="HAD-like_sf"/>
</dbReference>
<sequence>MTEIRAVVFDVGKVLIEWQPENHYDRIVGPARRRAFFDAFDFYGLMLRIDAGAPFATTVSAAAAAHPDWAEELHILRDRWCDLAQPPIARSVRLMQAVKARGLQIFILSNFGADNFAQSAAQFDFLRDADRHYISARMGLCKPDPAIYAAVERDSGLAPDALLFVDDKSENVEAARTRGWHAHLFETAAGWADCLVDAGLLTRGEAA</sequence>
<dbReference type="EMBL" id="FWXB01000011">
    <property type="protein sequence ID" value="SMC13013.1"/>
    <property type="molecule type" value="Genomic_DNA"/>
</dbReference>
<evidence type="ECO:0000313" key="2">
    <source>
        <dbReference type="Proteomes" id="UP000193224"/>
    </source>
</evidence>
<dbReference type="PRINTS" id="PR00413">
    <property type="entry name" value="HADHALOGNASE"/>
</dbReference>
<keyword evidence="1" id="KW-0378">Hydrolase</keyword>
<dbReference type="Gene3D" id="1.10.150.240">
    <property type="entry name" value="Putative phosphatase, domain 2"/>
    <property type="match status" value="1"/>
</dbReference>
<dbReference type="SUPFAM" id="SSF56784">
    <property type="entry name" value="HAD-like"/>
    <property type="match status" value="1"/>
</dbReference>
<protein>
    <submittedName>
        <fullName evidence="1">Alpha-D-glucose-1-phosphate phosphatase YihX</fullName>
        <ecNumber evidence="1">3.1.3.-</ecNumber>
    </submittedName>
</protein>
<dbReference type="SFLD" id="SFLDG01129">
    <property type="entry name" value="C1.5:_HAD__Beta-PGM__Phosphata"/>
    <property type="match status" value="1"/>
</dbReference>
<dbReference type="InterPro" id="IPR006439">
    <property type="entry name" value="HAD-SF_hydro_IA"/>
</dbReference>
<dbReference type="NCBIfam" id="TIGR01509">
    <property type="entry name" value="HAD-SF-IA-v3"/>
    <property type="match status" value="1"/>
</dbReference>
<dbReference type="RefSeq" id="WP_085800967.1">
    <property type="nucleotide sequence ID" value="NZ_FWXB01000011.1"/>
</dbReference>
<name>A0A1X7BTX4_9RHOB</name>
<dbReference type="Gene3D" id="3.40.50.1000">
    <property type="entry name" value="HAD superfamily/HAD-like"/>
    <property type="match status" value="1"/>
</dbReference>
<organism evidence="1 2">
    <name type="scientific">Roseovarius aestuarii</name>
    <dbReference type="NCBI Taxonomy" id="475083"/>
    <lineage>
        <taxon>Bacteria</taxon>
        <taxon>Pseudomonadati</taxon>
        <taxon>Pseudomonadota</taxon>
        <taxon>Alphaproteobacteria</taxon>
        <taxon>Rhodobacterales</taxon>
        <taxon>Roseobacteraceae</taxon>
        <taxon>Roseovarius</taxon>
    </lineage>
</organism>
<dbReference type="InterPro" id="IPR023214">
    <property type="entry name" value="HAD_sf"/>
</dbReference>
<dbReference type="GO" id="GO:0016787">
    <property type="term" value="F:hydrolase activity"/>
    <property type="evidence" value="ECO:0007669"/>
    <property type="project" value="UniProtKB-KW"/>
</dbReference>
<dbReference type="EC" id="3.1.3.-" evidence="1"/>
<accession>A0A1X7BTX4</accession>
<gene>
    <name evidence="1" type="primary">yihX</name>
    <name evidence="1" type="ORF">ROA7745_02847</name>
</gene>
<dbReference type="Proteomes" id="UP000193224">
    <property type="component" value="Unassembled WGS sequence"/>
</dbReference>
<proteinExistence type="predicted"/>
<dbReference type="PANTHER" id="PTHR43611:SF3">
    <property type="entry name" value="FLAVIN MONONUCLEOTIDE HYDROLASE 1, CHLOROPLATIC"/>
    <property type="match status" value="1"/>
</dbReference>
<dbReference type="SFLD" id="SFLDS00003">
    <property type="entry name" value="Haloacid_Dehalogenase"/>
    <property type="match status" value="1"/>
</dbReference>
<dbReference type="InterPro" id="IPR023198">
    <property type="entry name" value="PGP-like_dom2"/>
</dbReference>
<dbReference type="AlphaFoldDB" id="A0A1X7BTX4"/>
<dbReference type="PANTHER" id="PTHR43611">
    <property type="entry name" value="ALPHA-D-GLUCOSE 1-PHOSPHATE PHOSPHATASE"/>
    <property type="match status" value="1"/>
</dbReference>
<dbReference type="CDD" id="cd02603">
    <property type="entry name" value="HAD_sEH-N_like"/>
    <property type="match status" value="1"/>
</dbReference>
<dbReference type="Pfam" id="PF00702">
    <property type="entry name" value="Hydrolase"/>
    <property type="match status" value="1"/>
</dbReference>